<dbReference type="InterPro" id="IPR001343">
    <property type="entry name" value="Hemolysn_Ca-bd"/>
</dbReference>
<dbReference type="InterPro" id="IPR050557">
    <property type="entry name" value="RTX_toxin/Mannuronan_C5-epim"/>
</dbReference>
<evidence type="ECO:0000313" key="3">
    <source>
        <dbReference type="EMBL" id="MBF9234162.1"/>
    </source>
</evidence>
<evidence type="ECO:0000313" key="4">
    <source>
        <dbReference type="Proteomes" id="UP000599312"/>
    </source>
</evidence>
<gene>
    <name evidence="3" type="ORF">I2H38_12305</name>
</gene>
<comment type="caution">
    <text evidence="3">The sequence shown here is derived from an EMBL/GenBank/DDBJ whole genome shotgun (WGS) entry which is preliminary data.</text>
</comment>
<evidence type="ECO:0000256" key="2">
    <source>
        <dbReference type="ARBA" id="ARBA00022525"/>
    </source>
</evidence>
<reference evidence="3" key="1">
    <citation type="submission" date="2020-11" db="EMBL/GenBank/DDBJ databases">
        <authorList>
            <person name="Kim M.K."/>
        </authorList>
    </citation>
    <scope>NUCLEOTIDE SEQUENCE</scope>
    <source>
        <strain evidence="3">BT350</strain>
    </source>
</reference>
<evidence type="ECO:0000256" key="1">
    <source>
        <dbReference type="ARBA" id="ARBA00004613"/>
    </source>
</evidence>
<protein>
    <recommendedName>
        <fullName evidence="5">Calcium-binding protein</fullName>
    </recommendedName>
</protein>
<dbReference type="AlphaFoldDB" id="A0A931BN26"/>
<dbReference type="PANTHER" id="PTHR38340">
    <property type="entry name" value="S-LAYER PROTEIN"/>
    <property type="match status" value="1"/>
</dbReference>
<dbReference type="EMBL" id="JADQDO010000005">
    <property type="protein sequence ID" value="MBF9234162.1"/>
    <property type="molecule type" value="Genomic_DNA"/>
</dbReference>
<dbReference type="SUPFAM" id="SSF51120">
    <property type="entry name" value="beta-Roll"/>
    <property type="match status" value="2"/>
</dbReference>
<dbReference type="Pfam" id="PF00353">
    <property type="entry name" value="HemolysinCabind"/>
    <property type="match status" value="4"/>
</dbReference>
<organism evidence="3 4">
    <name type="scientific">Microvirga alba</name>
    <dbReference type="NCBI Taxonomy" id="2791025"/>
    <lineage>
        <taxon>Bacteria</taxon>
        <taxon>Pseudomonadati</taxon>
        <taxon>Pseudomonadota</taxon>
        <taxon>Alphaproteobacteria</taxon>
        <taxon>Hyphomicrobiales</taxon>
        <taxon>Methylobacteriaceae</taxon>
        <taxon>Microvirga</taxon>
    </lineage>
</organism>
<dbReference type="RefSeq" id="WP_196272150.1">
    <property type="nucleotide sequence ID" value="NZ_JADQDO010000005.1"/>
</dbReference>
<comment type="subcellular location">
    <subcellularLocation>
        <location evidence="1">Secreted</location>
    </subcellularLocation>
</comment>
<dbReference type="Proteomes" id="UP000599312">
    <property type="component" value="Unassembled WGS sequence"/>
</dbReference>
<dbReference type="GO" id="GO:0005509">
    <property type="term" value="F:calcium ion binding"/>
    <property type="evidence" value="ECO:0007669"/>
    <property type="project" value="InterPro"/>
</dbReference>
<dbReference type="InterPro" id="IPR011049">
    <property type="entry name" value="Serralysin-like_metalloprot_C"/>
</dbReference>
<proteinExistence type="predicted"/>
<name>A0A931BN26_9HYPH</name>
<keyword evidence="4" id="KW-1185">Reference proteome</keyword>
<accession>A0A931BN26</accession>
<dbReference type="PANTHER" id="PTHR38340:SF1">
    <property type="entry name" value="S-LAYER PROTEIN"/>
    <property type="match status" value="1"/>
</dbReference>
<dbReference type="InterPro" id="IPR018511">
    <property type="entry name" value="Hemolysin-typ_Ca-bd_CS"/>
</dbReference>
<evidence type="ECO:0008006" key="5">
    <source>
        <dbReference type="Google" id="ProtNLM"/>
    </source>
</evidence>
<dbReference type="GO" id="GO:0005576">
    <property type="term" value="C:extracellular region"/>
    <property type="evidence" value="ECO:0007669"/>
    <property type="project" value="UniProtKB-SubCell"/>
</dbReference>
<dbReference type="PRINTS" id="PR00313">
    <property type="entry name" value="CABNDNGRPT"/>
</dbReference>
<keyword evidence="2" id="KW-0964">Secreted</keyword>
<sequence>MAVLRGTNTGNFIKGTLFNDWIYGLLGSDRIEGRDGNDRLSGNDGADKLYGGLGNDDLYGGAGKDKLYGDDGDDHLIGDDGNDQLWGDLGDDSLLGGTGNDRLDGGKGNDYLSGDTGNDRLYGDDGNDIIYGGDGADLLSGGAGDDVLDGGVDLFRDNLFGGAGDDVITVHDLDIAQGGTGVDTLAIAIMDYPVLTPPVPITVNLSKITGSSAKSIGYHGIKAAQFEKADASIYYAAPGSLVLGTKGNDAIRVVGSAQGITINGGAGDDKISAGDGNTVIGGAGSDLFQLDLYDRKSTILDFTSKKDFILVEGTSGFFDLDLKNPLVTGAEPVATSTKGQFLYDTDDGRLFYDQDGTGALEAILLVTLANKAKLSAASFIFDL</sequence>
<dbReference type="Gene3D" id="2.150.10.10">
    <property type="entry name" value="Serralysin-like metalloprotease, C-terminal"/>
    <property type="match status" value="4"/>
</dbReference>
<dbReference type="PROSITE" id="PS00330">
    <property type="entry name" value="HEMOLYSIN_CALCIUM"/>
    <property type="match status" value="2"/>
</dbReference>